<evidence type="ECO:0000313" key="6">
    <source>
        <dbReference type="EMBL" id="WOV87437.1"/>
    </source>
</evidence>
<dbReference type="PANTHER" id="PTHR30290:SF9">
    <property type="entry name" value="OLIGOPEPTIDE-BINDING PROTEIN APPA"/>
    <property type="match status" value="1"/>
</dbReference>
<keyword evidence="7" id="KW-1185">Reference proteome</keyword>
<organism evidence="6 7">
    <name type="scientific">Sporosarcina oncorhynchi</name>
    <dbReference type="NCBI Taxonomy" id="3056444"/>
    <lineage>
        <taxon>Bacteria</taxon>
        <taxon>Bacillati</taxon>
        <taxon>Bacillota</taxon>
        <taxon>Bacilli</taxon>
        <taxon>Bacillales</taxon>
        <taxon>Caryophanaceae</taxon>
        <taxon>Sporosarcina</taxon>
    </lineage>
</organism>
<dbReference type="Pfam" id="PF00496">
    <property type="entry name" value="SBP_bac_5"/>
    <property type="match status" value="1"/>
</dbReference>
<feature type="chain" id="PRO_5045584704" evidence="4">
    <location>
        <begin position="20"/>
        <end position="523"/>
    </location>
</feature>
<dbReference type="EMBL" id="CP129118">
    <property type="protein sequence ID" value="WOV87437.1"/>
    <property type="molecule type" value="Genomic_DNA"/>
</dbReference>
<dbReference type="InterPro" id="IPR030678">
    <property type="entry name" value="Peptide/Ni-bd"/>
</dbReference>
<dbReference type="Proteomes" id="UP001303902">
    <property type="component" value="Chromosome"/>
</dbReference>
<evidence type="ECO:0000256" key="2">
    <source>
        <dbReference type="ARBA" id="ARBA00022448"/>
    </source>
</evidence>
<gene>
    <name evidence="6" type="ORF">QWT69_16545</name>
</gene>
<dbReference type="PANTHER" id="PTHR30290">
    <property type="entry name" value="PERIPLASMIC BINDING COMPONENT OF ABC TRANSPORTER"/>
    <property type="match status" value="1"/>
</dbReference>
<dbReference type="InterPro" id="IPR000914">
    <property type="entry name" value="SBP_5_dom"/>
</dbReference>
<accession>A0ABZ0L5D2</accession>
<evidence type="ECO:0000313" key="7">
    <source>
        <dbReference type="Proteomes" id="UP001303902"/>
    </source>
</evidence>
<feature type="domain" description="Solute-binding protein family 5" evidence="5">
    <location>
        <begin position="74"/>
        <end position="428"/>
    </location>
</feature>
<evidence type="ECO:0000256" key="4">
    <source>
        <dbReference type="SAM" id="SignalP"/>
    </source>
</evidence>
<protein>
    <submittedName>
        <fullName evidence="6">ABC transporter substrate-binding protein</fullName>
    </submittedName>
</protein>
<evidence type="ECO:0000259" key="5">
    <source>
        <dbReference type="Pfam" id="PF00496"/>
    </source>
</evidence>
<dbReference type="CDD" id="cd08518">
    <property type="entry name" value="PBP2_NikA_DppA_OppA_like_19"/>
    <property type="match status" value="1"/>
</dbReference>
<reference evidence="6 7" key="1">
    <citation type="submission" date="2023-06" db="EMBL/GenBank/DDBJ databases">
        <title>Sporosarcina sp. nov., isolated from Korean tranditional fermented seafood 'Jeotgal'.</title>
        <authorList>
            <person name="Yang A.I."/>
            <person name="Shin N.-R."/>
        </authorList>
    </citation>
    <scope>NUCLEOTIDE SEQUENCE [LARGE SCALE GENOMIC DNA]</scope>
    <source>
        <strain evidence="6 7">T2O-4</strain>
    </source>
</reference>
<keyword evidence="2" id="KW-0813">Transport</keyword>
<feature type="signal peptide" evidence="4">
    <location>
        <begin position="1"/>
        <end position="19"/>
    </location>
</feature>
<sequence>MNKNYVVLIMSMVMLLVVAGCGDKNATTNTNRENHLIYASESEFDGLNPILEETNLDALLFRGLFRFNENNEAVEDIAKSFAISDDKLTYTFNIREDIQFHDGEALTADDVIFTIESILDDNNASYLKSDFTEIDSLKRIDDYQFEMQLKHPFTPILDKLTVPLLPKHAFDGVDMRTADFNSHPIGAGPYQFDQWNRGTSLTLKAYEQFYGTKPSIEKVIFKFIPDSNVRALQLASGEVDIALLDPNQVAEMEKKEHLKIYDVNTADYRGLLFNMQNELWQDVRVRQAFSYAIDRAQVVKGILKEYGEEAYSPLQKHTFNNESIEKYTYDPAKADMLLEEAGWAKVDDGFRYKDGQQLAFTITAPASDAVRVNMANYVAEGFNKIGANVQVAALDWSAITIEDTDAFMIGWGSPYDADHHTYSLFHSSESSLTSPGYNYGSYSNAAVDELLEQGRLAIDVEERKASYAAFQEELANDPAFAFIAYVDAVYGIHGSMEGVKERTLGHHGSGFLWNVEEWKWNDR</sequence>
<evidence type="ECO:0000256" key="3">
    <source>
        <dbReference type="ARBA" id="ARBA00022729"/>
    </source>
</evidence>
<comment type="similarity">
    <text evidence="1">Belongs to the bacterial solute-binding protein 5 family.</text>
</comment>
<dbReference type="RefSeq" id="WP_317967553.1">
    <property type="nucleotide sequence ID" value="NZ_CP129118.1"/>
</dbReference>
<proteinExistence type="inferred from homology"/>
<dbReference type="Gene3D" id="3.10.105.10">
    <property type="entry name" value="Dipeptide-binding Protein, Domain 3"/>
    <property type="match status" value="1"/>
</dbReference>
<dbReference type="Gene3D" id="3.90.76.10">
    <property type="entry name" value="Dipeptide-binding Protein, Domain 1"/>
    <property type="match status" value="1"/>
</dbReference>
<name>A0ABZ0L5D2_9BACL</name>
<dbReference type="PIRSF" id="PIRSF002741">
    <property type="entry name" value="MppA"/>
    <property type="match status" value="1"/>
</dbReference>
<dbReference type="InterPro" id="IPR039424">
    <property type="entry name" value="SBP_5"/>
</dbReference>
<dbReference type="SUPFAM" id="SSF53850">
    <property type="entry name" value="Periplasmic binding protein-like II"/>
    <property type="match status" value="1"/>
</dbReference>
<dbReference type="PROSITE" id="PS51257">
    <property type="entry name" value="PROKAR_LIPOPROTEIN"/>
    <property type="match status" value="1"/>
</dbReference>
<dbReference type="Gene3D" id="3.40.190.10">
    <property type="entry name" value="Periplasmic binding protein-like II"/>
    <property type="match status" value="1"/>
</dbReference>
<evidence type="ECO:0000256" key="1">
    <source>
        <dbReference type="ARBA" id="ARBA00005695"/>
    </source>
</evidence>
<keyword evidence="3 4" id="KW-0732">Signal</keyword>